<keyword evidence="2" id="KW-1185">Reference proteome</keyword>
<comment type="caution">
    <text evidence="1">The sequence shown here is derived from an EMBL/GenBank/DDBJ whole genome shotgun (WGS) entry which is preliminary data.</text>
</comment>
<dbReference type="AlphaFoldDB" id="A0AAN9R494"/>
<evidence type="ECO:0000313" key="2">
    <source>
        <dbReference type="Proteomes" id="UP001367508"/>
    </source>
</evidence>
<evidence type="ECO:0000313" key="1">
    <source>
        <dbReference type="EMBL" id="KAK7361730.1"/>
    </source>
</evidence>
<reference evidence="1 2" key="1">
    <citation type="submission" date="2024-01" db="EMBL/GenBank/DDBJ databases">
        <title>The genomes of 5 underutilized Papilionoideae crops provide insights into root nodulation and disease resistanc.</title>
        <authorList>
            <person name="Jiang F."/>
        </authorList>
    </citation>
    <scope>NUCLEOTIDE SEQUENCE [LARGE SCALE GENOMIC DNA]</scope>
    <source>
        <strain evidence="1">LVBAO_FW01</strain>
        <tissue evidence="1">Leaves</tissue>
    </source>
</reference>
<name>A0AAN9R494_CANGL</name>
<accession>A0AAN9R494</accession>
<gene>
    <name evidence="1" type="ORF">VNO77_03808</name>
</gene>
<dbReference type="Proteomes" id="UP001367508">
    <property type="component" value="Unassembled WGS sequence"/>
</dbReference>
<proteinExistence type="predicted"/>
<organism evidence="1 2">
    <name type="scientific">Canavalia gladiata</name>
    <name type="common">Sword bean</name>
    <name type="synonym">Dolichos gladiatus</name>
    <dbReference type="NCBI Taxonomy" id="3824"/>
    <lineage>
        <taxon>Eukaryota</taxon>
        <taxon>Viridiplantae</taxon>
        <taxon>Streptophyta</taxon>
        <taxon>Embryophyta</taxon>
        <taxon>Tracheophyta</taxon>
        <taxon>Spermatophyta</taxon>
        <taxon>Magnoliopsida</taxon>
        <taxon>eudicotyledons</taxon>
        <taxon>Gunneridae</taxon>
        <taxon>Pentapetalae</taxon>
        <taxon>rosids</taxon>
        <taxon>fabids</taxon>
        <taxon>Fabales</taxon>
        <taxon>Fabaceae</taxon>
        <taxon>Papilionoideae</taxon>
        <taxon>50 kb inversion clade</taxon>
        <taxon>NPAAA clade</taxon>
        <taxon>indigoferoid/millettioid clade</taxon>
        <taxon>Phaseoleae</taxon>
        <taxon>Canavalia</taxon>
    </lineage>
</organism>
<protein>
    <submittedName>
        <fullName evidence="1">Uncharacterized protein</fullName>
    </submittedName>
</protein>
<dbReference type="EMBL" id="JAYMYQ010000001">
    <property type="protein sequence ID" value="KAK7361730.1"/>
    <property type="molecule type" value="Genomic_DNA"/>
</dbReference>
<sequence>MRAMGEEAVSSSMQYLHTLLFPLNTNDMQLWVTRISQEYGLVLLNFKKGYTLKYLAIIHRVACNRIHVVITDAASPELLRKENIGKFMIKTGAQFRVRLSILQMRWAILCPTFPLFNGMERLSQLGHVVSLGHARSFTLNWAT</sequence>